<evidence type="ECO:0000259" key="1">
    <source>
        <dbReference type="Pfam" id="PF03372"/>
    </source>
</evidence>
<protein>
    <submittedName>
        <fullName evidence="2">Endonuclease/exonuclease/phosphatase family protein</fullName>
    </submittedName>
</protein>
<dbReference type="EMBL" id="JAWSTH010000026">
    <property type="protein sequence ID" value="MDW5595059.1"/>
    <property type="molecule type" value="Genomic_DNA"/>
</dbReference>
<dbReference type="InterPro" id="IPR051916">
    <property type="entry name" value="GPI-anchor_lipid_remodeler"/>
</dbReference>
<name>A0ABU4HP76_9ACTN</name>
<keyword evidence="2" id="KW-0255">Endonuclease</keyword>
<dbReference type="SUPFAM" id="SSF56219">
    <property type="entry name" value="DNase I-like"/>
    <property type="match status" value="1"/>
</dbReference>
<reference evidence="3" key="1">
    <citation type="submission" date="2023-07" db="EMBL/GenBank/DDBJ databases">
        <title>Conexibacter stalactiti sp. nov., isolated from stalactites in a lava cave and emended description of the genus Conexibacter.</title>
        <authorList>
            <person name="Lee S.D."/>
        </authorList>
    </citation>
    <scope>NUCLEOTIDE SEQUENCE [LARGE SCALE GENOMIC DNA]</scope>
    <source>
        <strain evidence="3">KCTC 39840</strain>
    </source>
</reference>
<sequence>MPDTIASAVGRSMTLRVLTLNVWNTDGAPERQELLRTGIAELDPDLISLQEVVRTDDYDQLDWLLGDSGLHAVHQLDLIDAPSWGGTALASRWAPTRTVGTLLPGKVVGACTIAAVIPLPIGVDLLFHAVKPSAQFDHEADRCRQALAITALDEQLRGPAPSIIAGDFDATPDADCMRFYTGRGVLDGRSVHFRDAWEQAGDGGPGHTWTSDNPGVAATTALGWIQIPHRRRIDHILVGGPFAHPDVDARIVRCDVVLTDPPASDHYGVLAEIELVVQPPR</sequence>
<dbReference type="RefSeq" id="WP_318597393.1">
    <property type="nucleotide sequence ID" value="NZ_JAWSTH010000026.1"/>
</dbReference>
<keyword evidence="2" id="KW-0540">Nuclease</keyword>
<evidence type="ECO:0000313" key="2">
    <source>
        <dbReference type="EMBL" id="MDW5595059.1"/>
    </source>
</evidence>
<dbReference type="Pfam" id="PF03372">
    <property type="entry name" value="Exo_endo_phos"/>
    <property type="match status" value="1"/>
</dbReference>
<dbReference type="Gene3D" id="3.60.10.10">
    <property type="entry name" value="Endonuclease/exonuclease/phosphatase"/>
    <property type="match status" value="1"/>
</dbReference>
<dbReference type="InterPro" id="IPR005135">
    <property type="entry name" value="Endo/exonuclease/phosphatase"/>
</dbReference>
<evidence type="ECO:0000313" key="3">
    <source>
        <dbReference type="Proteomes" id="UP001284601"/>
    </source>
</evidence>
<dbReference type="Proteomes" id="UP001284601">
    <property type="component" value="Unassembled WGS sequence"/>
</dbReference>
<organism evidence="2 3">
    <name type="scientific">Conexibacter stalactiti</name>
    <dbReference type="NCBI Taxonomy" id="1940611"/>
    <lineage>
        <taxon>Bacteria</taxon>
        <taxon>Bacillati</taxon>
        <taxon>Actinomycetota</taxon>
        <taxon>Thermoleophilia</taxon>
        <taxon>Solirubrobacterales</taxon>
        <taxon>Conexibacteraceae</taxon>
        <taxon>Conexibacter</taxon>
    </lineage>
</organism>
<comment type="caution">
    <text evidence="2">The sequence shown here is derived from an EMBL/GenBank/DDBJ whole genome shotgun (WGS) entry which is preliminary data.</text>
</comment>
<keyword evidence="2" id="KW-0378">Hydrolase</keyword>
<accession>A0ABU4HP76</accession>
<dbReference type="PANTHER" id="PTHR14859">
    <property type="entry name" value="CALCOFLUOR WHITE HYPERSENSITIVE PROTEIN PRECURSOR"/>
    <property type="match status" value="1"/>
</dbReference>
<dbReference type="PANTHER" id="PTHR14859:SF1">
    <property type="entry name" value="PGAP2-INTERACTING PROTEIN"/>
    <property type="match status" value="1"/>
</dbReference>
<dbReference type="InterPro" id="IPR036691">
    <property type="entry name" value="Endo/exonu/phosph_ase_sf"/>
</dbReference>
<gene>
    <name evidence="2" type="ORF">R7226_11960</name>
</gene>
<proteinExistence type="predicted"/>
<keyword evidence="3" id="KW-1185">Reference proteome</keyword>
<feature type="domain" description="Endonuclease/exonuclease/phosphatase" evidence="1">
    <location>
        <begin position="18"/>
        <end position="266"/>
    </location>
</feature>
<dbReference type="GO" id="GO:0004519">
    <property type="term" value="F:endonuclease activity"/>
    <property type="evidence" value="ECO:0007669"/>
    <property type="project" value="UniProtKB-KW"/>
</dbReference>